<reference evidence="11" key="1">
    <citation type="submission" date="2019-03" db="EMBL/GenBank/DDBJ databases">
        <title>Afifella sp. nov., isolated from activated sludge.</title>
        <authorList>
            <person name="Li Q."/>
            <person name="Liu Y."/>
        </authorList>
    </citation>
    <scope>NUCLEOTIDE SEQUENCE</scope>
    <source>
        <strain evidence="11">L72</strain>
    </source>
</reference>
<dbReference type="InterPro" id="IPR005490">
    <property type="entry name" value="LD_TPept_cat_dom"/>
</dbReference>
<evidence type="ECO:0000256" key="3">
    <source>
        <dbReference type="ARBA" id="ARBA00022676"/>
    </source>
</evidence>
<comment type="similarity">
    <text evidence="2">Belongs to the YkuD family.</text>
</comment>
<dbReference type="GO" id="GO:0018104">
    <property type="term" value="P:peptidoglycan-protein cross-linking"/>
    <property type="evidence" value="ECO:0007669"/>
    <property type="project" value="TreeGrafter"/>
</dbReference>
<gene>
    <name evidence="11" type="ORF">E4O86_20010</name>
</gene>
<dbReference type="PANTHER" id="PTHR30582:SF24">
    <property type="entry name" value="L,D-TRANSPEPTIDASE ERFK_SRFK-RELATED"/>
    <property type="match status" value="1"/>
</dbReference>
<evidence type="ECO:0000256" key="9">
    <source>
        <dbReference type="PROSITE-ProRule" id="PRU01373"/>
    </source>
</evidence>
<keyword evidence="4" id="KW-0808">Transferase</keyword>
<dbReference type="CDD" id="cd16913">
    <property type="entry name" value="YkuD_like"/>
    <property type="match status" value="1"/>
</dbReference>
<dbReference type="PANTHER" id="PTHR30582">
    <property type="entry name" value="L,D-TRANSPEPTIDASE"/>
    <property type="match status" value="1"/>
</dbReference>
<keyword evidence="3" id="KW-0328">Glycosyltransferase</keyword>
<keyword evidence="12" id="KW-1185">Reference proteome</keyword>
<evidence type="ECO:0000256" key="5">
    <source>
        <dbReference type="ARBA" id="ARBA00022801"/>
    </source>
</evidence>
<protein>
    <submittedName>
        <fullName evidence="11">L,D-transpeptidase</fullName>
    </submittedName>
</protein>
<evidence type="ECO:0000313" key="12">
    <source>
        <dbReference type="Proteomes" id="UP000773614"/>
    </source>
</evidence>
<dbReference type="InterPro" id="IPR038063">
    <property type="entry name" value="Transpep_catalytic_dom"/>
</dbReference>
<dbReference type="PROSITE" id="PS52029">
    <property type="entry name" value="LD_TPASE"/>
    <property type="match status" value="1"/>
</dbReference>
<dbReference type="GO" id="GO:0005576">
    <property type="term" value="C:extracellular region"/>
    <property type="evidence" value="ECO:0007669"/>
    <property type="project" value="TreeGrafter"/>
</dbReference>
<keyword evidence="6 9" id="KW-0133">Cell shape</keyword>
<evidence type="ECO:0000256" key="4">
    <source>
        <dbReference type="ARBA" id="ARBA00022679"/>
    </source>
</evidence>
<proteinExistence type="inferred from homology"/>
<dbReference type="EMBL" id="SPKJ01000112">
    <property type="protein sequence ID" value="MYZ49994.1"/>
    <property type="molecule type" value="Genomic_DNA"/>
</dbReference>
<feature type="domain" description="L,D-TPase catalytic" evidence="10">
    <location>
        <begin position="39"/>
        <end position="175"/>
    </location>
</feature>
<sequence length="183" mass="19817">MMLVPPTQEPFPVAAVDLAKVPPQFHRQIVADPTGQPPGTVVIDTGARFLYLVQDGGMAMRYGVGIGREGFAWNGDATIEDKQEWPKWFPPPEMIARQPELAEYATGMPGGPGNPLGARAMYLYQNGKDTLYRIHGTAEVLSIGQAVSSGCVRLLNADVIDLYDRVPLGTRVVVLQPSETLAV</sequence>
<dbReference type="Pfam" id="PF03734">
    <property type="entry name" value="YkuD"/>
    <property type="match status" value="1"/>
</dbReference>
<dbReference type="GO" id="GO:0016757">
    <property type="term" value="F:glycosyltransferase activity"/>
    <property type="evidence" value="ECO:0007669"/>
    <property type="project" value="UniProtKB-KW"/>
</dbReference>
<comment type="caution">
    <text evidence="11">The sequence shown here is derived from an EMBL/GenBank/DDBJ whole genome shotgun (WGS) entry which is preliminary data.</text>
</comment>
<name>A0A964T8Z7_9HYPH</name>
<evidence type="ECO:0000256" key="2">
    <source>
        <dbReference type="ARBA" id="ARBA00005992"/>
    </source>
</evidence>
<evidence type="ECO:0000256" key="1">
    <source>
        <dbReference type="ARBA" id="ARBA00004752"/>
    </source>
</evidence>
<evidence type="ECO:0000256" key="6">
    <source>
        <dbReference type="ARBA" id="ARBA00022960"/>
    </source>
</evidence>
<comment type="pathway">
    <text evidence="1 9">Cell wall biogenesis; peptidoglycan biosynthesis.</text>
</comment>
<organism evidence="11 12">
    <name type="scientific">Propylenella binzhouense</name>
    <dbReference type="NCBI Taxonomy" id="2555902"/>
    <lineage>
        <taxon>Bacteria</taxon>
        <taxon>Pseudomonadati</taxon>
        <taxon>Pseudomonadota</taxon>
        <taxon>Alphaproteobacteria</taxon>
        <taxon>Hyphomicrobiales</taxon>
        <taxon>Propylenellaceae</taxon>
        <taxon>Propylenella</taxon>
    </lineage>
</organism>
<dbReference type="FunFam" id="2.40.440.10:FF:000002">
    <property type="entry name" value="L,D-transpeptidase ErfK/SrfK"/>
    <property type="match status" value="1"/>
</dbReference>
<dbReference type="GO" id="GO:0071972">
    <property type="term" value="F:peptidoglycan L,D-transpeptidase activity"/>
    <property type="evidence" value="ECO:0007669"/>
    <property type="project" value="TreeGrafter"/>
</dbReference>
<dbReference type="OrthoDB" id="8478453at2"/>
<evidence type="ECO:0000313" key="11">
    <source>
        <dbReference type="EMBL" id="MYZ49994.1"/>
    </source>
</evidence>
<keyword evidence="8 9" id="KW-0961">Cell wall biogenesis/degradation</keyword>
<keyword evidence="5" id="KW-0378">Hydrolase</keyword>
<dbReference type="Gene3D" id="2.40.440.10">
    <property type="entry name" value="L,D-transpeptidase catalytic domain-like"/>
    <property type="match status" value="1"/>
</dbReference>
<feature type="active site" description="Proton donor/acceptor" evidence="9">
    <location>
        <position position="135"/>
    </location>
</feature>
<keyword evidence="7 9" id="KW-0573">Peptidoglycan synthesis</keyword>
<feature type="active site" description="Nucleophile" evidence="9">
    <location>
        <position position="151"/>
    </location>
</feature>
<dbReference type="SUPFAM" id="SSF141523">
    <property type="entry name" value="L,D-transpeptidase catalytic domain-like"/>
    <property type="match status" value="1"/>
</dbReference>
<dbReference type="GO" id="GO:0008360">
    <property type="term" value="P:regulation of cell shape"/>
    <property type="evidence" value="ECO:0007669"/>
    <property type="project" value="UniProtKB-UniRule"/>
</dbReference>
<evidence type="ECO:0000256" key="8">
    <source>
        <dbReference type="ARBA" id="ARBA00023316"/>
    </source>
</evidence>
<accession>A0A964T8Z7</accession>
<dbReference type="Proteomes" id="UP000773614">
    <property type="component" value="Unassembled WGS sequence"/>
</dbReference>
<dbReference type="InterPro" id="IPR050979">
    <property type="entry name" value="LD-transpeptidase"/>
</dbReference>
<evidence type="ECO:0000259" key="10">
    <source>
        <dbReference type="PROSITE" id="PS52029"/>
    </source>
</evidence>
<dbReference type="GO" id="GO:0071555">
    <property type="term" value="P:cell wall organization"/>
    <property type="evidence" value="ECO:0007669"/>
    <property type="project" value="UniProtKB-UniRule"/>
</dbReference>
<evidence type="ECO:0000256" key="7">
    <source>
        <dbReference type="ARBA" id="ARBA00022984"/>
    </source>
</evidence>
<dbReference type="AlphaFoldDB" id="A0A964T8Z7"/>